<evidence type="ECO:0000256" key="7">
    <source>
        <dbReference type="SAM" id="Phobius"/>
    </source>
</evidence>
<keyword evidence="2" id="KW-1003">Cell membrane</keyword>
<keyword evidence="4 7" id="KW-1133">Transmembrane helix</keyword>
<dbReference type="OrthoDB" id="9777768at2"/>
<keyword evidence="10" id="KW-1185">Reference proteome</keyword>
<evidence type="ECO:0000256" key="3">
    <source>
        <dbReference type="ARBA" id="ARBA00022692"/>
    </source>
</evidence>
<keyword evidence="5 7" id="KW-0472">Membrane</keyword>
<evidence type="ECO:0000256" key="1">
    <source>
        <dbReference type="ARBA" id="ARBA00004651"/>
    </source>
</evidence>
<proteinExistence type="predicted"/>
<feature type="transmembrane region" description="Helical" evidence="7">
    <location>
        <begin position="91"/>
        <end position="111"/>
    </location>
</feature>
<dbReference type="SUPFAM" id="SSF53649">
    <property type="entry name" value="Alkaline phosphatase-like"/>
    <property type="match status" value="1"/>
</dbReference>
<organism evidence="9 10">
    <name type="scientific">Aggregatimonas sangjinii</name>
    <dbReference type="NCBI Taxonomy" id="2583587"/>
    <lineage>
        <taxon>Bacteria</taxon>
        <taxon>Pseudomonadati</taxon>
        <taxon>Bacteroidota</taxon>
        <taxon>Flavobacteriia</taxon>
        <taxon>Flavobacteriales</taxon>
        <taxon>Flavobacteriaceae</taxon>
        <taxon>Aggregatimonas</taxon>
    </lineage>
</organism>
<dbReference type="InterPro" id="IPR019734">
    <property type="entry name" value="TPR_rpt"/>
</dbReference>
<accession>A0A5B7STN9</accession>
<dbReference type="Gene3D" id="1.25.40.10">
    <property type="entry name" value="Tetratricopeptide repeat domain"/>
    <property type="match status" value="1"/>
</dbReference>
<dbReference type="SUPFAM" id="SSF48452">
    <property type="entry name" value="TPR-like"/>
    <property type="match status" value="1"/>
</dbReference>
<dbReference type="CDD" id="cd16015">
    <property type="entry name" value="LTA_synthase"/>
    <property type="match status" value="1"/>
</dbReference>
<feature type="transmembrane region" description="Helical" evidence="7">
    <location>
        <begin position="131"/>
        <end position="151"/>
    </location>
</feature>
<dbReference type="PANTHER" id="PTHR47371:SF3">
    <property type="entry name" value="PHOSPHOGLYCEROL TRANSFERASE I"/>
    <property type="match status" value="1"/>
</dbReference>
<comment type="subcellular location">
    <subcellularLocation>
        <location evidence="1">Cell membrane</location>
        <topology evidence="1">Multi-pass membrane protein</topology>
    </subcellularLocation>
</comment>
<dbReference type="PROSITE" id="PS50005">
    <property type="entry name" value="TPR"/>
    <property type="match status" value="1"/>
</dbReference>
<dbReference type="KEGG" id="asag:FGM00_08140"/>
<evidence type="ECO:0000256" key="5">
    <source>
        <dbReference type="ARBA" id="ARBA00023136"/>
    </source>
</evidence>
<dbReference type="Gene3D" id="3.40.720.10">
    <property type="entry name" value="Alkaline Phosphatase, subunit A"/>
    <property type="match status" value="1"/>
</dbReference>
<dbReference type="InterPro" id="IPR000917">
    <property type="entry name" value="Sulfatase_N"/>
</dbReference>
<protein>
    <submittedName>
        <fullName evidence="9">LTA synthase family protein</fullName>
    </submittedName>
</protein>
<dbReference type="RefSeq" id="WP_138852421.1">
    <property type="nucleotide sequence ID" value="NZ_CP040710.1"/>
</dbReference>
<feature type="transmembrane region" description="Helical" evidence="7">
    <location>
        <begin position="163"/>
        <end position="180"/>
    </location>
</feature>
<dbReference type="InterPro" id="IPR017850">
    <property type="entry name" value="Alkaline_phosphatase_core_sf"/>
</dbReference>
<dbReference type="EMBL" id="CP040710">
    <property type="protein sequence ID" value="QCX00074.1"/>
    <property type="molecule type" value="Genomic_DNA"/>
</dbReference>
<dbReference type="InterPro" id="IPR011990">
    <property type="entry name" value="TPR-like_helical_dom_sf"/>
</dbReference>
<dbReference type="InterPro" id="IPR050448">
    <property type="entry name" value="OpgB/LTA_synthase_biosynth"/>
</dbReference>
<dbReference type="PANTHER" id="PTHR47371">
    <property type="entry name" value="LIPOTEICHOIC ACID SYNTHASE"/>
    <property type="match status" value="1"/>
</dbReference>
<evidence type="ECO:0000313" key="9">
    <source>
        <dbReference type="EMBL" id="QCX00074.1"/>
    </source>
</evidence>
<sequence length="783" mass="89009">MQQQDNIAINNERRSLKDFVPLVLAFFACLILLSVYQNLRLYIDGVLDGFLNKSLLLLILHNLGFAALIGLLLAFVFNIGEGRKPALGEKIVKIVLFVLLLIEGLLIEYYVRQYEILENSVLKLAIGPEDFMAVLSVVSIGFVVYFAFYYLHRRMAKVYQMVSRMYPFTIILFSLFLATLNSDKKPINENKTQHLLVSMVENALDFNTYEGVAEFPLVQNYKRKDVLGDHFTLQQEKPNIVVLVIEGLGSDFVGTKATYPGFTPYLDELAKKSLSWDNFLSNSGVGFSALTSVVGGLPFGETGFTNTETFVHRQTLFSMLKKNGYQTGFFYGGNSALNHLDKFVEEEQVDIVLDKKGFGGDYTLQEEDAAGITLGYPDKDLFQKWAAGKIASDTPTFELFYTLSTKNPYAVPGGQALENRVVETLRASKLNDRQKRLVTKNSEVFASLLYMDEAISDFMTSYQKRPEYGNTIFVITGSHNLTDLPHYNELGRYRVPLLVFSPMLNRGEHIKTLSSHADIAPSLMYMLDSAYEMEVPEQVAWLGDVLVSNTIFDERKAIPLFKDTERITDYIKGKHFISNGDVYEMDKNLKLSDVDDDVETDVLKKGFQEFRAINSYVVAHDKLIPKQNSLVAMNAPEFSKTDLIWIESAFNGKDFDNAYQTAKNLAFDEEWDRALLMCNYILTKIPGHADTEILMGRIYAWKTDYEKAEALLKKAIRKYPVYDDAYAALFDVYYWNDTPKKAEHLTVLVHKNNLQSVVLDQKIARAVAHKNNIKEDRVVEQIQ</sequence>
<feature type="domain" description="Sulfatase N-terminal" evidence="8">
    <location>
        <begin position="238"/>
        <end position="527"/>
    </location>
</feature>
<dbReference type="AlphaFoldDB" id="A0A5B7STN9"/>
<feature type="transmembrane region" description="Helical" evidence="7">
    <location>
        <begin position="19"/>
        <end position="36"/>
    </location>
</feature>
<feature type="repeat" description="TPR" evidence="6">
    <location>
        <begin position="689"/>
        <end position="722"/>
    </location>
</feature>
<keyword evidence="3 7" id="KW-0812">Transmembrane</keyword>
<evidence type="ECO:0000313" key="10">
    <source>
        <dbReference type="Proteomes" id="UP000310017"/>
    </source>
</evidence>
<dbReference type="Pfam" id="PF00884">
    <property type="entry name" value="Sulfatase"/>
    <property type="match status" value="1"/>
</dbReference>
<evidence type="ECO:0000256" key="4">
    <source>
        <dbReference type="ARBA" id="ARBA00022989"/>
    </source>
</evidence>
<reference evidence="9 10" key="1">
    <citation type="submission" date="2019-05" db="EMBL/GenBank/DDBJ databases">
        <title>Genome sequencing of F202Z8.</title>
        <authorList>
            <person name="Kwon Y.M."/>
        </authorList>
    </citation>
    <scope>NUCLEOTIDE SEQUENCE [LARGE SCALE GENOMIC DNA]</scope>
    <source>
        <strain evidence="9 10">F202Z8</strain>
    </source>
</reference>
<evidence type="ECO:0000256" key="6">
    <source>
        <dbReference type="PROSITE-ProRule" id="PRU00339"/>
    </source>
</evidence>
<feature type="transmembrane region" description="Helical" evidence="7">
    <location>
        <begin position="56"/>
        <end position="79"/>
    </location>
</feature>
<dbReference type="GO" id="GO:0005886">
    <property type="term" value="C:plasma membrane"/>
    <property type="evidence" value="ECO:0007669"/>
    <property type="project" value="UniProtKB-SubCell"/>
</dbReference>
<gene>
    <name evidence="9" type="ORF">FGM00_08140</name>
</gene>
<dbReference type="Proteomes" id="UP000310017">
    <property type="component" value="Chromosome"/>
</dbReference>
<evidence type="ECO:0000259" key="8">
    <source>
        <dbReference type="Pfam" id="PF00884"/>
    </source>
</evidence>
<evidence type="ECO:0000256" key="2">
    <source>
        <dbReference type="ARBA" id="ARBA00022475"/>
    </source>
</evidence>
<name>A0A5B7STN9_9FLAO</name>
<keyword evidence="6" id="KW-0802">TPR repeat</keyword>